<dbReference type="Gene3D" id="1.25.40.180">
    <property type="match status" value="2"/>
</dbReference>
<dbReference type="PROSITE" id="PS51363">
    <property type="entry name" value="W2"/>
    <property type="match status" value="1"/>
</dbReference>
<dbReference type="Proteomes" id="UP000279307">
    <property type="component" value="Chromosome 1"/>
</dbReference>
<dbReference type="Pfam" id="PF02020">
    <property type="entry name" value="W2"/>
    <property type="match status" value="1"/>
</dbReference>
<proteinExistence type="predicted"/>
<dbReference type="EMBL" id="QOIP01000001">
    <property type="protein sequence ID" value="RLU27252.1"/>
    <property type="molecule type" value="Genomic_DNA"/>
</dbReference>
<reference evidence="3" key="2">
    <citation type="submission" date="2018-07" db="EMBL/GenBank/DDBJ databases">
        <authorList>
            <person name="Mckenzie S.K."/>
            <person name="Kronauer D.J.C."/>
        </authorList>
    </citation>
    <scope>NUCLEOTIDE SEQUENCE</scope>
    <source>
        <strain evidence="3">Clonal line C1</strain>
    </source>
</reference>
<evidence type="ECO:0000259" key="2">
    <source>
        <dbReference type="PROSITE" id="PS51363"/>
    </source>
</evidence>
<gene>
    <name evidence="3" type="ORF">DMN91_001053</name>
</gene>
<feature type="compositionally biased region" description="Polar residues" evidence="1">
    <location>
        <begin position="154"/>
        <end position="166"/>
    </location>
</feature>
<dbReference type="InterPro" id="IPR003307">
    <property type="entry name" value="W2_domain"/>
</dbReference>
<sequence length="178" mass="21220">MDMFYKLVKCRRDAGQLDNNHKEIIAEAERLEIRQSTLILAELLFDQSIAAQAKKYRVLLLRFTHDDIKAQKYLIRGIEQLFYDADILEEKAFDEWSSKVSKKYVSKDLSQEIHDRAAPFLTWLKVAEEEESESDEEDDDLEIEYDDRAKQESLKQQQKPPGNSETCCYHWHRCRREW</sequence>
<feature type="region of interest" description="Disordered" evidence="1">
    <location>
        <begin position="129"/>
        <end position="166"/>
    </location>
</feature>
<dbReference type="SUPFAM" id="SSF48371">
    <property type="entry name" value="ARM repeat"/>
    <property type="match status" value="1"/>
</dbReference>
<dbReference type="SMART" id="SM00515">
    <property type="entry name" value="eIF5C"/>
    <property type="match status" value="1"/>
</dbReference>
<evidence type="ECO:0000256" key="1">
    <source>
        <dbReference type="SAM" id="MobiDB-lite"/>
    </source>
</evidence>
<comment type="caution">
    <text evidence="3">The sequence shown here is derived from an EMBL/GenBank/DDBJ whole genome shotgun (WGS) entry which is preliminary data.</text>
</comment>
<dbReference type="OrthoDB" id="10250831at2759"/>
<dbReference type="InterPro" id="IPR016024">
    <property type="entry name" value="ARM-type_fold"/>
</dbReference>
<protein>
    <recommendedName>
        <fullName evidence="2">W2 domain-containing protein</fullName>
    </recommendedName>
</protein>
<dbReference type="CDD" id="cd11561">
    <property type="entry name" value="W2_eIF5"/>
    <property type="match status" value="1"/>
</dbReference>
<organism evidence="3">
    <name type="scientific">Ooceraea biroi</name>
    <name type="common">Clonal raider ant</name>
    <name type="synonym">Cerapachys biroi</name>
    <dbReference type="NCBI Taxonomy" id="2015173"/>
    <lineage>
        <taxon>Eukaryota</taxon>
        <taxon>Metazoa</taxon>
        <taxon>Ecdysozoa</taxon>
        <taxon>Arthropoda</taxon>
        <taxon>Hexapoda</taxon>
        <taxon>Insecta</taxon>
        <taxon>Pterygota</taxon>
        <taxon>Neoptera</taxon>
        <taxon>Endopterygota</taxon>
        <taxon>Hymenoptera</taxon>
        <taxon>Apocrita</taxon>
        <taxon>Aculeata</taxon>
        <taxon>Formicoidea</taxon>
        <taxon>Formicidae</taxon>
        <taxon>Dorylinae</taxon>
        <taxon>Ooceraea</taxon>
    </lineage>
</organism>
<feature type="compositionally biased region" description="Acidic residues" evidence="1">
    <location>
        <begin position="129"/>
        <end position="145"/>
    </location>
</feature>
<accession>A0A3L8E3W7</accession>
<dbReference type="AlphaFoldDB" id="A0A3L8E3W7"/>
<name>A0A3L8E3W7_OOCBI</name>
<reference evidence="3" key="1">
    <citation type="journal article" date="2018" name="Genome Res.">
        <title>The genomic architecture and molecular evolution of ant odorant receptors.</title>
        <authorList>
            <person name="McKenzie S.K."/>
            <person name="Kronauer D.J.C."/>
        </authorList>
    </citation>
    <scope>NUCLEOTIDE SEQUENCE [LARGE SCALE GENOMIC DNA]</scope>
    <source>
        <strain evidence="3">Clonal line C1</strain>
    </source>
</reference>
<evidence type="ECO:0000313" key="3">
    <source>
        <dbReference type="EMBL" id="RLU27252.1"/>
    </source>
</evidence>
<feature type="domain" description="W2" evidence="2">
    <location>
        <begin position="1"/>
        <end position="134"/>
    </location>
</feature>